<feature type="region of interest" description="Disordered" evidence="1">
    <location>
        <begin position="1"/>
        <end position="24"/>
    </location>
</feature>
<dbReference type="OrthoDB" id="3335429at2759"/>
<reference evidence="2 3" key="1">
    <citation type="journal article" date="2019" name="New Phytol.">
        <title>Comparative genomics reveals unique wood-decay strategies and fruiting body development in the Schizophyllaceae.</title>
        <authorList>
            <person name="Almasi E."/>
            <person name="Sahu N."/>
            <person name="Krizsan K."/>
            <person name="Balint B."/>
            <person name="Kovacs G.M."/>
            <person name="Kiss B."/>
            <person name="Cseklye J."/>
            <person name="Drula E."/>
            <person name="Henrissat B."/>
            <person name="Nagy I."/>
            <person name="Chovatia M."/>
            <person name="Adam C."/>
            <person name="LaButti K."/>
            <person name="Lipzen A."/>
            <person name="Riley R."/>
            <person name="Grigoriev I.V."/>
            <person name="Nagy L.G."/>
        </authorList>
    </citation>
    <scope>NUCLEOTIDE SEQUENCE [LARGE SCALE GENOMIC DNA]</scope>
    <source>
        <strain evidence="2 3">NL-1724</strain>
    </source>
</reference>
<accession>A0A550C5P8</accession>
<dbReference type="EMBL" id="VDMD01000023">
    <property type="protein sequence ID" value="TRM60102.1"/>
    <property type="molecule type" value="Genomic_DNA"/>
</dbReference>
<dbReference type="AlphaFoldDB" id="A0A550C5P8"/>
<sequence>MIKDEDQDASISPAEAEIGVRSTQDGARLPAKRAALRNSDVFADMFAMCDPSATPVLDLDESGEHIALLLRLLHEPPAPPTVLGEEEVEERSSRLQKTLLADKYLVNVADALREQLRAHCAEDAFAVYTLACEHREDSMAAEASQFVRPLARYTEAEVAALPNARVCHRLAALQDSRRVRSSQCCSRRTCSPTVRLRLGPIFMDLEISDTDIAGEMDAAVYPTGCEVCSAAWHRAVAMIAYKSRKAIRRTDQLGNE</sequence>
<proteinExistence type="predicted"/>
<protein>
    <recommendedName>
        <fullName evidence="4">BTB domain-containing protein</fullName>
    </recommendedName>
</protein>
<evidence type="ECO:0000313" key="2">
    <source>
        <dbReference type="EMBL" id="TRM60102.1"/>
    </source>
</evidence>
<keyword evidence="3" id="KW-1185">Reference proteome</keyword>
<name>A0A550C5P8_9AGAR</name>
<evidence type="ECO:0000313" key="3">
    <source>
        <dbReference type="Proteomes" id="UP000320762"/>
    </source>
</evidence>
<dbReference type="Proteomes" id="UP000320762">
    <property type="component" value="Unassembled WGS sequence"/>
</dbReference>
<gene>
    <name evidence="2" type="ORF">BD626DRAFT_571890</name>
</gene>
<organism evidence="2 3">
    <name type="scientific">Schizophyllum amplum</name>
    <dbReference type="NCBI Taxonomy" id="97359"/>
    <lineage>
        <taxon>Eukaryota</taxon>
        <taxon>Fungi</taxon>
        <taxon>Dikarya</taxon>
        <taxon>Basidiomycota</taxon>
        <taxon>Agaricomycotina</taxon>
        <taxon>Agaricomycetes</taxon>
        <taxon>Agaricomycetidae</taxon>
        <taxon>Agaricales</taxon>
        <taxon>Schizophyllaceae</taxon>
        <taxon>Schizophyllum</taxon>
    </lineage>
</organism>
<comment type="caution">
    <text evidence="2">The sequence shown here is derived from an EMBL/GenBank/DDBJ whole genome shotgun (WGS) entry which is preliminary data.</text>
</comment>
<evidence type="ECO:0000256" key="1">
    <source>
        <dbReference type="SAM" id="MobiDB-lite"/>
    </source>
</evidence>
<evidence type="ECO:0008006" key="4">
    <source>
        <dbReference type="Google" id="ProtNLM"/>
    </source>
</evidence>